<keyword evidence="3" id="KW-1185">Reference proteome</keyword>
<feature type="region of interest" description="Disordered" evidence="1">
    <location>
        <begin position="1"/>
        <end position="49"/>
    </location>
</feature>
<sequence length="49" mass="6008">MKEDYDMGTWKGGDRTERERRRRENEPAPLDWWDPKEKKKQSLVMGRDV</sequence>
<feature type="compositionally biased region" description="Basic and acidic residues" evidence="1">
    <location>
        <begin position="12"/>
        <end position="26"/>
    </location>
</feature>
<proteinExistence type="predicted"/>
<dbReference type="AlphaFoldDB" id="A0A834XCU2"/>
<organism evidence="2 3">
    <name type="scientific">Senna tora</name>
    <dbReference type="NCBI Taxonomy" id="362788"/>
    <lineage>
        <taxon>Eukaryota</taxon>
        <taxon>Viridiplantae</taxon>
        <taxon>Streptophyta</taxon>
        <taxon>Embryophyta</taxon>
        <taxon>Tracheophyta</taxon>
        <taxon>Spermatophyta</taxon>
        <taxon>Magnoliopsida</taxon>
        <taxon>eudicotyledons</taxon>
        <taxon>Gunneridae</taxon>
        <taxon>Pentapetalae</taxon>
        <taxon>rosids</taxon>
        <taxon>fabids</taxon>
        <taxon>Fabales</taxon>
        <taxon>Fabaceae</taxon>
        <taxon>Caesalpinioideae</taxon>
        <taxon>Cassia clade</taxon>
        <taxon>Senna</taxon>
    </lineage>
</organism>
<evidence type="ECO:0000313" key="3">
    <source>
        <dbReference type="Proteomes" id="UP000634136"/>
    </source>
</evidence>
<protein>
    <submittedName>
        <fullName evidence="2">Uncharacterized protein</fullName>
    </submittedName>
</protein>
<accession>A0A834XCU2</accession>
<comment type="caution">
    <text evidence="2">The sequence shown here is derived from an EMBL/GenBank/DDBJ whole genome shotgun (WGS) entry which is preliminary data.</text>
</comment>
<name>A0A834XCU2_9FABA</name>
<reference evidence="2" key="1">
    <citation type="submission" date="2020-09" db="EMBL/GenBank/DDBJ databases">
        <title>Genome-Enabled Discovery of Anthraquinone Biosynthesis in Senna tora.</title>
        <authorList>
            <person name="Kang S.-H."/>
            <person name="Pandey R.P."/>
            <person name="Lee C.-M."/>
            <person name="Sim J.-S."/>
            <person name="Jeong J.-T."/>
            <person name="Choi B.-S."/>
            <person name="Jung M."/>
            <person name="Ginzburg D."/>
            <person name="Zhao K."/>
            <person name="Won S.Y."/>
            <person name="Oh T.-J."/>
            <person name="Yu Y."/>
            <person name="Kim N.-H."/>
            <person name="Lee O.R."/>
            <person name="Lee T.-H."/>
            <person name="Bashyal P."/>
            <person name="Kim T.-S."/>
            <person name="Lee W.-H."/>
            <person name="Kawkins C."/>
            <person name="Kim C.-K."/>
            <person name="Kim J.S."/>
            <person name="Ahn B.O."/>
            <person name="Rhee S.Y."/>
            <person name="Sohng J.K."/>
        </authorList>
    </citation>
    <scope>NUCLEOTIDE SEQUENCE</scope>
    <source>
        <tissue evidence="2">Leaf</tissue>
    </source>
</reference>
<dbReference type="EMBL" id="JAAIUW010000002">
    <property type="protein sequence ID" value="KAF7842905.1"/>
    <property type="molecule type" value="Genomic_DNA"/>
</dbReference>
<evidence type="ECO:0000256" key="1">
    <source>
        <dbReference type="SAM" id="MobiDB-lite"/>
    </source>
</evidence>
<dbReference type="Proteomes" id="UP000634136">
    <property type="component" value="Unassembled WGS sequence"/>
</dbReference>
<gene>
    <name evidence="2" type="ORF">G2W53_005203</name>
</gene>
<evidence type="ECO:0000313" key="2">
    <source>
        <dbReference type="EMBL" id="KAF7842905.1"/>
    </source>
</evidence>